<sequence length="84" mass="9635">MKTCLSDDHPVWSLLVGGFWIAIGTVWLALWNIGGPQEPLAWLHSLIALVSYGFALYTLRYGVSHRPKRVVKLFEPRWLADDRE</sequence>
<dbReference type="EMBL" id="FOZK01000006">
    <property type="protein sequence ID" value="SFS12781.1"/>
    <property type="molecule type" value="Genomic_DNA"/>
</dbReference>
<keyword evidence="1" id="KW-0472">Membrane</keyword>
<protein>
    <submittedName>
        <fullName evidence="2">Uncharacterized protein</fullName>
    </submittedName>
</protein>
<accession>A0A1I6MAU9</accession>
<name>A0A1I6MAU9_9EURY</name>
<organism evidence="2 3">
    <name type="scientific">Halomicrobium zhouii</name>
    <dbReference type="NCBI Taxonomy" id="767519"/>
    <lineage>
        <taxon>Archaea</taxon>
        <taxon>Methanobacteriati</taxon>
        <taxon>Methanobacteriota</taxon>
        <taxon>Stenosarchaea group</taxon>
        <taxon>Halobacteria</taxon>
        <taxon>Halobacteriales</taxon>
        <taxon>Haloarculaceae</taxon>
        <taxon>Halomicrobium</taxon>
    </lineage>
</organism>
<gene>
    <name evidence="2" type="ORF">SAMN05216559_4126</name>
</gene>
<evidence type="ECO:0000313" key="3">
    <source>
        <dbReference type="Proteomes" id="UP000199062"/>
    </source>
</evidence>
<dbReference type="AlphaFoldDB" id="A0A1I6MAU9"/>
<proteinExistence type="predicted"/>
<keyword evidence="3" id="KW-1185">Reference proteome</keyword>
<feature type="transmembrane region" description="Helical" evidence="1">
    <location>
        <begin position="40"/>
        <end position="59"/>
    </location>
</feature>
<reference evidence="2 3" key="1">
    <citation type="submission" date="2016-10" db="EMBL/GenBank/DDBJ databases">
        <authorList>
            <person name="de Groot N.N."/>
        </authorList>
    </citation>
    <scope>NUCLEOTIDE SEQUENCE [LARGE SCALE GENOMIC DNA]</scope>
    <source>
        <strain evidence="2 3">CGMCC 1.10457</strain>
    </source>
</reference>
<dbReference type="RefSeq" id="WP_089819294.1">
    <property type="nucleotide sequence ID" value="NZ_FOZK01000006.1"/>
</dbReference>
<dbReference type="Proteomes" id="UP000199062">
    <property type="component" value="Unassembled WGS sequence"/>
</dbReference>
<evidence type="ECO:0000256" key="1">
    <source>
        <dbReference type="SAM" id="Phobius"/>
    </source>
</evidence>
<keyword evidence="1" id="KW-1133">Transmembrane helix</keyword>
<evidence type="ECO:0000313" key="2">
    <source>
        <dbReference type="EMBL" id="SFS12781.1"/>
    </source>
</evidence>
<feature type="transmembrane region" description="Helical" evidence="1">
    <location>
        <begin position="12"/>
        <end position="34"/>
    </location>
</feature>
<keyword evidence="1" id="KW-0812">Transmembrane</keyword>